<dbReference type="InterPro" id="IPR015943">
    <property type="entry name" value="WD40/YVTN_repeat-like_dom_sf"/>
</dbReference>
<dbReference type="RefSeq" id="WP_048100426.1">
    <property type="nucleotide sequence ID" value="NZ_JFZT01000057.1"/>
</dbReference>
<dbReference type="InterPro" id="IPR018391">
    <property type="entry name" value="PQQ_b-propeller_rpt"/>
</dbReference>
<dbReference type="SMART" id="SM00564">
    <property type="entry name" value="PQQ"/>
    <property type="match status" value="6"/>
</dbReference>
<comment type="caution">
    <text evidence="3">The sequence shown here is derived from an EMBL/GenBank/DDBJ whole genome shotgun (WGS) entry which is preliminary data.</text>
</comment>
<protein>
    <submittedName>
        <fullName evidence="3">Pyrrolo-quinoline quinone</fullName>
    </submittedName>
</protein>
<dbReference type="PANTHER" id="PTHR34512">
    <property type="entry name" value="CELL SURFACE PROTEIN"/>
    <property type="match status" value="1"/>
</dbReference>
<feature type="domain" description="Pyrrolo-quinoline quinone repeat" evidence="2">
    <location>
        <begin position="141"/>
        <end position="284"/>
    </location>
</feature>
<evidence type="ECO:0000313" key="3">
    <source>
        <dbReference type="EMBL" id="EZQ02044.1"/>
    </source>
</evidence>
<dbReference type="InterPro" id="IPR002372">
    <property type="entry name" value="PQQ_rpt_dom"/>
</dbReference>
<dbReference type="SUPFAM" id="SSF50998">
    <property type="entry name" value="Quinoprotein alcohol dehydrogenase-like"/>
    <property type="match status" value="2"/>
</dbReference>
<sequence length="534" mass="57452">MKVKKILLPLILVSIFSIFLVFYSFPAISNVISQPAQEITSVYTMYNGTYFPYRLIVKYFPANYSSGMGFPSTWSVTNYNQGHNAVVKTDNNYLLQGVNWELPVNNVVGGVSIPLTTPPSQLPWAQQMGVKGALVMQTQMAGEPLGVTLADNLLFATEDSLPGSVTAINPVTGNVVWTATGLAGQAMNNPVVYKGIVYISVGGVCFTFSQFVHYELGKYHDIVRARNGAVYAFNATDGRLLWMRFTMGEAMPAPAIYDGILAYTTGGGCFVGLNATTGQMLWMDRFPGLMGNMASVNYYVLPNGTPLFIAGFTYVAPPYGYLIAVNGMNGNEVWNATMPFPYVGANTGLGDVPPAVDQSLGLVIDNDIANFTPSTGMVDTVTFALNATNGKPVWATNLGRGPIPPAFKGGMPLVYGNYVFDSSPSLGIVAKIDASNGKLIWETKIPDVGLPPTLPGGPRGSPTFYHGLLWVAASSNIYVINPNNGQLLSMYYIGGRLGIVNPVISGGTMYLSNSYGWVVAIPLSQIYPLYTQFK</sequence>
<dbReference type="Proteomes" id="UP000024332">
    <property type="component" value="Unassembled WGS sequence"/>
</dbReference>
<dbReference type="EMBL" id="JFZT01000057">
    <property type="protein sequence ID" value="EZQ02044.1"/>
    <property type="molecule type" value="Genomic_DNA"/>
</dbReference>
<feature type="transmembrane region" description="Helical" evidence="1">
    <location>
        <begin position="7"/>
        <end position="25"/>
    </location>
</feature>
<evidence type="ECO:0000313" key="4">
    <source>
        <dbReference type="Proteomes" id="UP000024332"/>
    </source>
</evidence>
<dbReference type="AlphaFoldDB" id="A0A031LLD2"/>
<accession>A0A031LLD2</accession>
<keyword evidence="1" id="KW-0472">Membrane</keyword>
<dbReference type="STRING" id="1160895.CM19_11270"/>
<evidence type="ECO:0000256" key="1">
    <source>
        <dbReference type="SAM" id="Phobius"/>
    </source>
</evidence>
<dbReference type="OrthoDB" id="8638at2157"/>
<dbReference type="Gene3D" id="2.40.10.480">
    <property type="match status" value="1"/>
</dbReference>
<reference evidence="3 4" key="1">
    <citation type="submission" date="2014-03" db="EMBL/GenBank/DDBJ databases">
        <title>Draft genome sequence of the novel thermoacidophilic archaea Acidianus copahuensis ALE1 strain, isolated from Copahue volcanic area in Neuquen Argentina.</title>
        <authorList>
            <person name="Urbieta M.S."/>
            <person name="Rascovan N."/>
            <person name="Castro C."/>
            <person name="Revale S."/>
            <person name="Giaveno M.A."/>
            <person name="Vazquez M.P."/>
            <person name="Donati E.R."/>
        </authorList>
    </citation>
    <scope>NUCLEOTIDE SEQUENCE [LARGE SCALE GENOMIC DNA]</scope>
    <source>
        <strain evidence="3 4">ALE1</strain>
    </source>
</reference>
<dbReference type="Pfam" id="PF13360">
    <property type="entry name" value="PQQ_2"/>
    <property type="match status" value="2"/>
</dbReference>
<gene>
    <name evidence="3" type="ORF">CM19_11270</name>
</gene>
<keyword evidence="1" id="KW-1133">Transmembrane helix</keyword>
<dbReference type="Gene3D" id="2.130.10.10">
    <property type="entry name" value="YVTN repeat-like/Quinoprotein amine dehydrogenase"/>
    <property type="match status" value="1"/>
</dbReference>
<evidence type="ECO:0000259" key="2">
    <source>
        <dbReference type="Pfam" id="PF13360"/>
    </source>
</evidence>
<organism evidence="3 4">
    <name type="scientific">Candidatus Acidianus copahuensis</name>
    <dbReference type="NCBI Taxonomy" id="1160895"/>
    <lineage>
        <taxon>Archaea</taxon>
        <taxon>Thermoproteota</taxon>
        <taxon>Thermoprotei</taxon>
        <taxon>Sulfolobales</taxon>
        <taxon>Sulfolobaceae</taxon>
        <taxon>Acidianus</taxon>
    </lineage>
</organism>
<proteinExistence type="predicted"/>
<feature type="domain" description="Pyrrolo-quinoline quinone repeat" evidence="2">
    <location>
        <begin position="310"/>
        <end position="446"/>
    </location>
</feature>
<keyword evidence="1" id="KW-0812">Transmembrane</keyword>
<dbReference type="PANTHER" id="PTHR34512:SF30">
    <property type="entry name" value="OUTER MEMBRANE PROTEIN ASSEMBLY FACTOR BAMB"/>
    <property type="match status" value="1"/>
</dbReference>
<keyword evidence="4" id="KW-1185">Reference proteome</keyword>
<dbReference type="InterPro" id="IPR011047">
    <property type="entry name" value="Quinoprotein_ADH-like_sf"/>
</dbReference>
<name>A0A031LLD2_9CREN</name>